<feature type="transmembrane region" description="Helical" evidence="9">
    <location>
        <begin position="716"/>
        <end position="742"/>
    </location>
</feature>
<feature type="transmembrane region" description="Helical" evidence="9">
    <location>
        <begin position="984"/>
        <end position="1010"/>
    </location>
</feature>
<evidence type="ECO:0000259" key="12">
    <source>
        <dbReference type="Pfam" id="PF07565"/>
    </source>
</evidence>
<evidence type="ECO:0000256" key="5">
    <source>
        <dbReference type="ARBA" id="ARBA00022692"/>
    </source>
</evidence>
<feature type="compositionally biased region" description="Basic residues" evidence="10">
    <location>
        <begin position="63"/>
        <end position="73"/>
    </location>
</feature>
<keyword evidence="4" id="KW-1003">Cell membrane</keyword>
<keyword evidence="3 9" id="KW-0813">Transport</keyword>
<dbReference type="GO" id="GO:0008510">
    <property type="term" value="F:sodium:bicarbonate symporter activity"/>
    <property type="evidence" value="ECO:0007669"/>
    <property type="project" value="TreeGrafter"/>
</dbReference>
<evidence type="ECO:0000256" key="2">
    <source>
        <dbReference type="ARBA" id="ARBA00010993"/>
    </source>
</evidence>
<evidence type="ECO:0000313" key="13">
    <source>
        <dbReference type="Proteomes" id="UP000887566"/>
    </source>
</evidence>
<dbReference type="WBParaSite" id="PSAMB.scaffold2581size22421.g18383.t2">
    <property type="protein sequence ID" value="PSAMB.scaffold2581size22421.g18383.t2"/>
    <property type="gene ID" value="PSAMB.scaffold2581size22421.g18383"/>
</dbReference>
<comment type="similarity">
    <text evidence="2 9">Belongs to the anion exchanger (TC 2.A.31) family.</text>
</comment>
<feature type="compositionally biased region" description="Polar residues" evidence="10">
    <location>
        <begin position="74"/>
        <end position="85"/>
    </location>
</feature>
<dbReference type="PRINTS" id="PR01231">
    <property type="entry name" value="HCO3TRNSPORT"/>
</dbReference>
<dbReference type="PANTHER" id="PTHR11453">
    <property type="entry name" value="ANION EXCHANGE PROTEIN"/>
    <property type="match status" value="1"/>
</dbReference>
<evidence type="ECO:0000256" key="1">
    <source>
        <dbReference type="ARBA" id="ARBA00004651"/>
    </source>
</evidence>
<feature type="transmembrane region" description="Helical" evidence="9">
    <location>
        <begin position="749"/>
        <end position="768"/>
    </location>
</feature>
<evidence type="ECO:0000256" key="3">
    <source>
        <dbReference type="ARBA" id="ARBA00022448"/>
    </source>
</evidence>
<dbReference type="FunFam" id="1.10.287.570:FF:000001">
    <property type="entry name" value="Anion exchange protein"/>
    <property type="match status" value="1"/>
</dbReference>
<evidence type="ECO:0000256" key="7">
    <source>
        <dbReference type="ARBA" id="ARBA00023065"/>
    </source>
</evidence>
<keyword evidence="6 9" id="KW-1133">Transmembrane helix</keyword>
<name>A0A914VVB8_9BILA</name>
<dbReference type="InterPro" id="IPR011531">
    <property type="entry name" value="HCO3_transpt-like_TM_dom"/>
</dbReference>
<feature type="transmembrane region" description="Helical" evidence="9">
    <location>
        <begin position="1070"/>
        <end position="1096"/>
    </location>
</feature>
<dbReference type="Gene3D" id="3.40.930.10">
    <property type="entry name" value="Mannitol-specific EII, Chain A"/>
    <property type="match status" value="1"/>
</dbReference>
<dbReference type="SUPFAM" id="SSF55804">
    <property type="entry name" value="Phoshotransferase/anion transport protein"/>
    <property type="match status" value="2"/>
</dbReference>
<feature type="domain" description="Bicarbonate transporter-like transmembrane" evidence="11">
    <location>
        <begin position="602"/>
        <end position="1174"/>
    </location>
</feature>
<protein>
    <recommendedName>
        <fullName evidence="9">Anion exchange protein</fullName>
    </recommendedName>
</protein>
<comment type="subcellular location">
    <subcellularLocation>
        <location evidence="1">Cell membrane</location>
        <topology evidence="1">Multi-pass membrane protein</topology>
    </subcellularLocation>
    <subcellularLocation>
        <location evidence="9">Membrane</location>
        <topology evidence="9">Multi-pass membrane protein</topology>
    </subcellularLocation>
</comment>
<dbReference type="Gene3D" id="1.10.287.570">
    <property type="entry name" value="Helical hairpin bin"/>
    <property type="match status" value="1"/>
</dbReference>
<feature type="compositionally biased region" description="Basic and acidic residues" evidence="10">
    <location>
        <begin position="546"/>
        <end position="562"/>
    </location>
</feature>
<organism evidence="13 14">
    <name type="scientific">Plectus sambesii</name>
    <dbReference type="NCBI Taxonomy" id="2011161"/>
    <lineage>
        <taxon>Eukaryota</taxon>
        <taxon>Metazoa</taxon>
        <taxon>Ecdysozoa</taxon>
        <taxon>Nematoda</taxon>
        <taxon>Chromadorea</taxon>
        <taxon>Plectida</taxon>
        <taxon>Plectina</taxon>
        <taxon>Plectoidea</taxon>
        <taxon>Plectidae</taxon>
        <taxon>Plectus</taxon>
    </lineage>
</organism>
<feature type="region of interest" description="Disordered" evidence="10">
    <location>
        <begin position="530"/>
        <end position="595"/>
    </location>
</feature>
<feature type="region of interest" description="Disordered" evidence="10">
    <location>
        <begin position="1"/>
        <end position="87"/>
    </location>
</feature>
<dbReference type="InterPro" id="IPR003020">
    <property type="entry name" value="HCO3_transpt_euk"/>
</dbReference>
<feature type="transmembrane region" description="Helical" evidence="9">
    <location>
        <begin position="944"/>
        <end position="963"/>
    </location>
</feature>
<keyword evidence="5 9" id="KW-0812">Transmembrane</keyword>
<dbReference type="Pfam" id="PF00955">
    <property type="entry name" value="HCO3_cotransp"/>
    <property type="match status" value="1"/>
</dbReference>
<dbReference type="GO" id="GO:0005452">
    <property type="term" value="F:solute:inorganic anion antiporter activity"/>
    <property type="evidence" value="ECO:0007669"/>
    <property type="project" value="InterPro"/>
</dbReference>
<dbReference type="Proteomes" id="UP000887566">
    <property type="component" value="Unplaced"/>
</dbReference>
<dbReference type="GO" id="GO:0005886">
    <property type="term" value="C:plasma membrane"/>
    <property type="evidence" value="ECO:0007669"/>
    <property type="project" value="UniProtKB-SubCell"/>
</dbReference>
<feature type="domain" description="Band 3 cytoplasmic" evidence="12">
    <location>
        <begin position="368"/>
        <end position="533"/>
    </location>
</feature>
<evidence type="ECO:0000256" key="4">
    <source>
        <dbReference type="ARBA" id="ARBA00022475"/>
    </source>
</evidence>
<dbReference type="InterPro" id="IPR016152">
    <property type="entry name" value="PTrfase/Anion_transptr"/>
</dbReference>
<feature type="compositionally biased region" description="Polar residues" evidence="10">
    <location>
        <begin position="1272"/>
        <end position="1289"/>
    </location>
</feature>
<keyword evidence="7 9" id="KW-0406">Ion transport</keyword>
<evidence type="ECO:0000313" key="14">
    <source>
        <dbReference type="WBParaSite" id="PSAMB.scaffold2581size22421.g18383.t2"/>
    </source>
</evidence>
<feature type="region of interest" description="Disordered" evidence="10">
    <location>
        <begin position="1272"/>
        <end position="1358"/>
    </location>
</feature>
<sequence length="1358" mass="149973">MADRTSPPRSKFVAGDDDDEPVPDERAQRHNGPYSDDGSHHRDSIWIGMGIHLPAGGEEEGARKRRHRRKKKSTGNAGVGSSQPVITPEDELAALAPGQRVMFLLKEEDGEDGLKENKESHPALFTEMGELTTVGLEQEWRETARWVKFEEDVEEGGNRWSKPHVATLSLHSLFELRSCLLNGTVIIDMEADDLPSIVDIMLEKMIATNQLEFMYRDDVREALLRRHKHQYEHKSFKDSSLSGSTNQGGFLSAVRSISDIGKSFSHGRNLDKHKEDSHAAALLKQGSIPPTTGAQLSLPKVGSVPREIVREGSHADVSKQAALLKKSASCSREVTRQTTDAAVAKSRVAETIPEEEGDESTIDDIDPMLIERITQHKRQSFQKTMKRIASVPVMFLHDTVGRPFLRHHSDSAPETGNTHFMKKLPLGAEASNVLIGEVEFLQHHITAFVRLKTATLLGDLTEVPVPTRFLFILLGPTGHSSQYREIGRAIATLMSDEIFHDVAYKARNRTDLLDGVDEFLDQVTVLPPGEWDPNIRIEPPSSIPSQEKRKQVGVDLLKKPDGGDGGAGGGGGGGGHGGGGAPTEEAPDEGHANDPALKRTGKLFGGLWRDIQRKKPFYLSDFTDAFNMQSVATFAFMYFALLAPIVTFGGLLEEATHQRMAAMENLFGGAICGIVYHLFSGQPLTVIGSTGPVLVFETIVFDMCTSLGLSYLSVRLWINLWTALILMIMVATDASSLVSYITRFTEESFATLIAVIFIYEAVLKLWNIRNFLEVTTFNAGSGDSWCACTAPSTTTSDDFSWVPKIARKRGWSLANASFVNRSADGSIEGLNYDKMSLTQCIPMHGNLDGNACYPLYDVFLMSLMLMLGTFFLAMTLKGMRNSCYFPSKVRQVFSDFAVMIAIVVMVGVDLLMGINTPKLNVPSTFRPTWEGRGWIIPLFDGNPWWSILLAFFPALLACILIFMDQQITAVIVNRKENKLKKGCGYHLDLFVLAILIAIVGILGLPIYVAATVLSINHVNSLRVESESRAPGEVAQFVGVREQRVTGTITFLLIGLSVLMTRVLSYIPMPVLYGVFMYMGISALGGIQLFDRFLLFLMPMKYQPDTIYIRHVPINVIHRYTLFQIGCLAMLWVIKSIKKTSITFPIMLVVMLGVRKVMEKFFEERDLKYLDDKMPDFHLRKKEDAKKKKLTKGAVAEVEAIVDGTGEGGGDDDDGGLRPVKTAAHLHIPMASGNVMKIPLSSIQEKPQEERFNLSNEVNRSGLWKHIASESQPSLGRFANGNNGKDNTAGSPPKQMTRLATPEAHHDTEDDNEPITIKVTKPSPHPSSSDLKKSSSPESQPLLSKDKASDSDSKQESSV</sequence>
<feature type="compositionally biased region" description="Gly residues" evidence="10">
    <location>
        <begin position="563"/>
        <end position="581"/>
    </location>
</feature>
<evidence type="ECO:0000256" key="6">
    <source>
        <dbReference type="ARBA" id="ARBA00022989"/>
    </source>
</evidence>
<dbReference type="InterPro" id="IPR013769">
    <property type="entry name" value="Band3_cytoplasmic_dom"/>
</dbReference>
<proteinExistence type="inferred from homology"/>
<evidence type="ECO:0000256" key="9">
    <source>
        <dbReference type="RuleBase" id="RU362035"/>
    </source>
</evidence>
<dbReference type="PANTHER" id="PTHR11453:SF36">
    <property type="entry name" value="ANION EXCHANGE PROTEIN"/>
    <property type="match status" value="1"/>
</dbReference>
<dbReference type="Pfam" id="PF07565">
    <property type="entry name" value="Band_3_cyto"/>
    <property type="match status" value="2"/>
</dbReference>
<feature type="transmembrane region" description="Helical" evidence="9">
    <location>
        <begin position="631"/>
        <end position="652"/>
    </location>
</feature>
<feature type="transmembrane region" description="Helical" evidence="9">
    <location>
        <begin position="1044"/>
        <end position="1063"/>
    </location>
</feature>
<feature type="domain" description="Band 3 cytoplasmic" evidence="12">
    <location>
        <begin position="123"/>
        <end position="280"/>
    </location>
</feature>
<feature type="transmembrane region" description="Helical" evidence="9">
    <location>
        <begin position="661"/>
        <end position="679"/>
    </location>
</feature>
<keyword evidence="8 9" id="KW-0472">Membrane</keyword>
<evidence type="ECO:0000256" key="8">
    <source>
        <dbReference type="ARBA" id="ARBA00023136"/>
    </source>
</evidence>
<evidence type="ECO:0000256" key="10">
    <source>
        <dbReference type="SAM" id="MobiDB-lite"/>
    </source>
</evidence>
<reference evidence="14" key="1">
    <citation type="submission" date="2022-11" db="UniProtKB">
        <authorList>
            <consortium name="WormBaseParasite"/>
        </authorList>
    </citation>
    <scope>IDENTIFICATION</scope>
</reference>
<feature type="compositionally biased region" description="Basic and acidic residues" evidence="10">
    <location>
        <begin position="1343"/>
        <end position="1358"/>
    </location>
</feature>
<dbReference type="NCBIfam" id="TIGR00834">
    <property type="entry name" value="ae"/>
    <property type="match status" value="1"/>
</dbReference>
<dbReference type="GO" id="GO:0008509">
    <property type="term" value="F:monoatomic anion transmembrane transporter activity"/>
    <property type="evidence" value="ECO:0007669"/>
    <property type="project" value="InterPro"/>
</dbReference>
<feature type="transmembrane region" description="Helical" evidence="9">
    <location>
        <begin position="896"/>
        <end position="914"/>
    </location>
</feature>
<feature type="transmembrane region" description="Helical" evidence="9">
    <location>
        <begin position="853"/>
        <end position="876"/>
    </location>
</feature>
<evidence type="ECO:0000259" key="11">
    <source>
        <dbReference type="Pfam" id="PF00955"/>
    </source>
</evidence>
<dbReference type="GO" id="GO:0051453">
    <property type="term" value="P:regulation of intracellular pH"/>
    <property type="evidence" value="ECO:0007669"/>
    <property type="project" value="TreeGrafter"/>
</dbReference>
<accession>A0A914VVB8</accession>
<keyword evidence="13" id="KW-1185">Reference proteome</keyword>